<reference evidence="2" key="1">
    <citation type="journal article" date="2020" name="Nature">
        <title>Giant virus diversity and host interactions through global metagenomics.</title>
        <authorList>
            <person name="Schulz F."/>
            <person name="Roux S."/>
            <person name="Paez-Espino D."/>
            <person name="Jungbluth S."/>
            <person name="Walsh D.A."/>
            <person name="Denef V.J."/>
            <person name="McMahon K.D."/>
            <person name="Konstantinidis K.T."/>
            <person name="Eloe-Fadrosh E.A."/>
            <person name="Kyrpides N.C."/>
            <person name="Woyke T."/>
        </authorList>
    </citation>
    <scope>NUCLEOTIDE SEQUENCE</scope>
    <source>
        <strain evidence="2">GVMAG-M-3300023174-130</strain>
    </source>
</reference>
<accession>A0A6C0D7A2</accession>
<name>A0A6C0D7A2_9ZZZZ</name>
<feature type="transmembrane region" description="Helical" evidence="1">
    <location>
        <begin position="66"/>
        <end position="85"/>
    </location>
</feature>
<proteinExistence type="predicted"/>
<keyword evidence="1" id="KW-1133">Transmembrane helix</keyword>
<evidence type="ECO:0008006" key="3">
    <source>
        <dbReference type="Google" id="ProtNLM"/>
    </source>
</evidence>
<evidence type="ECO:0000256" key="1">
    <source>
        <dbReference type="SAM" id="Phobius"/>
    </source>
</evidence>
<dbReference type="AlphaFoldDB" id="A0A6C0D7A2"/>
<dbReference type="EMBL" id="MN739552">
    <property type="protein sequence ID" value="QHT12916.1"/>
    <property type="molecule type" value="Genomic_DNA"/>
</dbReference>
<keyword evidence="1" id="KW-0812">Transmembrane</keyword>
<feature type="transmembrane region" description="Helical" evidence="1">
    <location>
        <begin position="39"/>
        <end position="60"/>
    </location>
</feature>
<dbReference type="Gene3D" id="1.20.1280.290">
    <property type="match status" value="1"/>
</dbReference>
<keyword evidence="1" id="KW-0472">Membrane</keyword>
<organism evidence="2">
    <name type="scientific">viral metagenome</name>
    <dbReference type="NCBI Taxonomy" id="1070528"/>
    <lineage>
        <taxon>unclassified sequences</taxon>
        <taxon>metagenomes</taxon>
        <taxon>organismal metagenomes</taxon>
    </lineage>
</organism>
<evidence type="ECO:0000313" key="2">
    <source>
        <dbReference type="EMBL" id="QHT12916.1"/>
    </source>
</evidence>
<feature type="transmembrane region" description="Helical" evidence="1">
    <location>
        <begin position="12"/>
        <end position="32"/>
    </location>
</feature>
<protein>
    <recommendedName>
        <fullName evidence="3">Sugar transporter SWEET1</fullName>
    </recommendedName>
</protein>
<sequence>MNKNEENFIIIPYTAVSLSIIARFFFIYLMYVKKSTNNISLIFCILNIFSSLLWTYYSYITNNNPLILRSSTELSLLTLTAGYIIRNKIIAYYNENNQIIPAINV</sequence>